<organism evidence="1 2">
    <name type="scientific">Diphasiastrum complanatum</name>
    <name type="common">Issler's clubmoss</name>
    <name type="synonym">Lycopodium complanatum</name>
    <dbReference type="NCBI Taxonomy" id="34168"/>
    <lineage>
        <taxon>Eukaryota</taxon>
        <taxon>Viridiplantae</taxon>
        <taxon>Streptophyta</taxon>
        <taxon>Embryophyta</taxon>
        <taxon>Tracheophyta</taxon>
        <taxon>Lycopodiopsida</taxon>
        <taxon>Lycopodiales</taxon>
        <taxon>Lycopodiaceae</taxon>
        <taxon>Lycopodioideae</taxon>
        <taxon>Diphasiastrum</taxon>
    </lineage>
</organism>
<evidence type="ECO:0000313" key="2">
    <source>
        <dbReference type="Proteomes" id="UP001162992"/>
    </source>
</evidence>
<dbReference type="Proteomes" id="UP001162992">
    <property type="component" value="Chromosome 9"/>
</dbReference>
<evidence type="ECO:0000313" key="1">
    <source>
        <dbReference type="EMBL" id="KAJ7544044.1"/>
    </source>
</evidence>
<sequence length="335" mass="36452">MDQSASNSFLLPIVDAVPISTKHVKVTVVGIGNVGMACAQTILTQELAEEIALVDVEEKKLKGEMLDLQHAGAFVPRTKITADTDYAISAGSDICIVTAGARQREGESRLSLLERNVSIYKSIIPRLVEYSPDTILLIVSNPVDILSYLAWKISGLPPNRVIGSGTNLDSSRFRFLLAERLNVHVQNVSANIIGEHGDSSVPMWSSVTVGGIPLNNFLDKNINGFEMQSLRDIHTAVVNGAYEVIRLKGYTSWAIGYSTANLTRTLLKNQQRIHPVSVYAKGLYGIEEDVFLSLPVQLGRSGVQGMVNAPLAEEEKNQLQVSAQALWQAQQGLSL</sequence>
<protein>
    <submittedName>
        <fullName evidence="1">Uncharacterized protein</fullName>
    </submittedName>
</protein>
<gene>
    <name evidence="1" type="ORF">O6H91_09G062800</name>
</gene>
<dbReference type="EMBL" id="CM055100">
    <property type="protein sequence ID" value="KAJ7544044.1"/>
    <property type="molecule type" value="Genomic_DNA"/>
</dbReference>
<keyword evidence="2" id="KW-1185">Reference proteome</keyword>
<proteinExistence type="predicted"/>
<accession>A0ACC2CQA8</accession>
<name>A0ACC2CQA8_DIPCM</name>
<reference evidence="2" key="1">
    <citation type="journal article" date="2024" name="Proc. Natl. Acad. Sci. U.S.A.">
        <title>Extraordinary preservation of gene collinearity over three hundred million years revealed in homosporous lycophytes.</title>
        <authorList>
            <person name="Li C."/>
            <person name="Wickell D."/>
            <person name="Kuo L.Y."/>
            <person name="Chen X."/>
            <person name="Nie B."/>
            <person name="Liao X."/>
            <person name="Peng D."/>
            <person name="Ji J."/>
            <person name="Jenkins J."/>
            <person name="Williams M."/>
            <person name="Shu S."/>
            <person name="Plott C."/>
            <person name="Barry K."/>
            <person name="Rajasekar S."/>
            <person name="Grimwood J."/>
            <person name="Han X."/>
            <person name="Sun S."/>
            <person name="Hou Z."/>
            <person name="He W."/>
            <person name="Dai G."/>
            <person name="Sun C."/>
            <person name="Schmutz J."/>
            <person name="Leebens-Mack J.H."/>
            <person name="Li F.W."/>
            <person name="Wang L."/>
        </authorList>
    </citation>
    <scope>NUCLEOTIDE SEQUENCE [LARGE SCALE GENOMIC DNA]</scope>
    <source>
        <strain evidence="2">cv. PW_Plant_1</strain>
    </source>
</reference>
<comment type="caution">
    <text evidence="1">The sequence shown here is derived from an EMBL/GenBank/DDBJ whole genome shotgun (WGS) entry which is preliminary data.</text>
</comment>